<evidence type="ECO:0000313" key="3">
    <source>
        <dbReference type="Proteomes" id="UP001162060"/>
    </source>
</evidence>
<proteinExistence type="predicted"/>
<sequence>MTDASEGDELVPCSSISNPFDALTTDRNPFPSFDVALASERSIDGEEDEEEEEDETESQDAQCALNWSIDTLAELKPVVFSPLFQQKQAASRLETSPGASGFFEDEKQYEVLRTPLLAARVPRRAVDGCGKRMSKTPTPSRSLPMEPYQCCGGTARSQERQRQEKKKLGIASALTSESESLSVGPPRWSASPVVTRCVTPSSTLYEAIFPSPLTDTLVAATPKQRSRLRLSFGLSPITFSVPEQRHGNEVEESEDESEVDTSGFGAPGDGNTVSLGCAEERVDRDRI</sequence>
<comment type="caution">
    <text evidence="2">The sequence shown here is derived from an EMBL/GenBank/DDBJ whole genome shotgun (WGS) entry which is preliminary data.</text>
</comment>
<gene>
    <name evidence="2" type="ORF">PM001_LOCUS10174</name>
</gene>
<feature type="region of interest" description="Disordered" evidence="1">
    <location>
        <begin position="1"/>
        <end position="61"/>
    </location>
</feature>
<evidence type="ECO:0000313" key="2">
    <source>
        <dbReference type="EMBL" id="CAK7925024.1"/>
    </source>
</evidence>
<name>A0AAV1TRH8_9STRA</name>
<feature type="region of interest" description="Disordered" evidence="1">
    <location>
        <begin position="241"/>
        <end position="287"/>
    </location>
</feature>
<dbReference type="AlphaFoldDB" id="A0AAV1TRH8"/>
<accession>A0AAV1TRH8</accession>
<dbReference type="Proteomes" id="UP001162060">
    <property type="component" value="Unassembled WGS sequence"/>
</dbReference>
<evidence type="ECO:0000256" key="1">
    <source>
        <dbReference type="SAM" id="MobiDB-lite"/>
    </source>
</evidence>
<protein>
    <submittedName>
        <fullName evidence="2">Uncharacterized protein</fullName>
    </submittedName>
</protein>
<feature type="compositionally biased region" description="Acidic residues" evidence="1">
    <location>
        <begin position="250"/>
        <end position="259"/>
    </location>
</feature>
<dbReference type="EMBL" id="CAKLBY020000086">
    <property type="protein sequence ID" value="CAK7925024.1"/>
    <property type="molecule type" value="Genomic_DNA"/>
</dbReference>
<organism evidence="2 3">
    <name type="scientific">Peronospora matthiolae</name>
    <dbReference type="NCBI Taxonomy" id="2874970"/>
    <lineage>
        <taxon>Eukaryota</taxon>
        <taxon>Sar</taxon>
        <taxon>Stramenopiles</taxon>
        <taxon>Oomycota</taxon>
        <taxon>Peronosporomycetes</taxon>
        <taxon>Peronosporales</taxon>
        <taxon>Peronosporaceae</taxon>
        <taxon>Peronospora</taxon>
    </lineage>
</organism>
<feature type="region of interest" description="Disordered" evidence="1">
    <location>
        <begin position="128"/>
        <end position="147"/>
    </location>
</feature>
<reference evidence="2" key="1">
    <citation type="submission" date="2024-01" db="EMBL/GenBank/DDBJ databases">
        <authorList>
            <person name="Webb A."/>
        </authorList>
    </citation>
    <scope>NUCLEOTIDE SEQUENCE</scope>
    <source>
        <strain evidence="2">Pm1</strain>
    </source>
</reference>
<feature type="compositionally biased region" description="Acidic residues" evidence="1">
    <location>
        <begin position="45"/>
        <end position="58"/>
    </location>
</feature>
<feature type="compositionally biased region" description="Basic and acidic residues" evidence="1">
    <location>
        <begin position="278"/>
        <end position="287"/>
    </location>
</feature>